<proteinExistence type="predicted"/>
<name>A0ABV9S162_9PSEU</name>
<dbReference type="PANTHER" id="PTHR33361">
    <property type="entry name" value="GLR0591 PROTEIN"/>
    <property type="match status" value="1"/>
</dbReference>
<dbReference type="Proteomes" id="UP001595859">
    <property type="component" value="Unassembled WGS sequence"/>
</dbReference>
<gene>
    <name evidence="1" type="ORF">ACFPCV_13665</name>
</gene>
<protein>
    <submittedName>
        <fullName evidence="1">DUF885 domain-containing protein</fullName>
    </submittedName>
</protein>
<dbReference type="EMBL" id="JBHSIS010000006">
    <property type="protein sequence ID" value="MFC4854553.1"/>
    <property type="molecule type" value="Genomic_DNA"/>
</dbReference>
<evidence type="ECO:0000313" key="1">
    <source>
        <dbReference type="EMBL" id="MFC4854553.1"/>
    </source>
</evidence>
<comment type="caution">
    <text evidence="1">The sequence shown here is derived from an EMBL/GenBank/DDBJ whole genome shotgun (WGS) entry which is preliminary data.</text>
</comment>
<reference evidence="2" key="1">
    <citation type="journal article" date="2019" name="Int. J. Syst. Evol. Microbiol.">
        <title>The Global Catalogue of Microorganisms (GCM) 10K type strain sequencing project: providing services to taxonomists for standard genome sequencing and annotation.</title>
        <authorList>
            <consortium name="The Broad Institute Genomics Platform"/>
            <consortium name="The Broad Institute Genome Sequencing Center for Infectious Disease"/>
            <person name="Wu L."/>
            <person name="Ma J."/>
        </authorList>
    </citation>
    <scope>NUCLEOTIDE SEQUENCE [LARGE SCALE GENOMIC DNA]</scope>
    <source>
        <strain evidence="2">ZS-22-S1</strain>
    </source>
</reference>
<keyword evidence="2" id="KW-1185">Reference proteome</keyword>
<dbReference type="InterPro" id="IPR010281">
    <property type="entry name" value="DUF885"/>
</dbReference>
<evidence type="ECO:0000313" key="2">
    <source>
        <dbReference type="Proteomes" id="UP001595859"/>
    </source>
</evidence>
<organism evidence="1 2">
    <name type="scientific">Actinophytocola glycyrrhizae</name>
    <dbReference type="NCBI Taxonomy" id="2044873"/>
    <lineage>
        <taxon>Bacteria</taxon>
        <taxon>Bacillati</taxon>
        <taxon>Actinomycetota</taxon>
        <taxon>Actinomycetes</taxon>
        <taxon>Pseudonocardiales</taxon>
        <taxon>Pseudonocardiaceae</taxon>
    </lineage>
</organism>
<dbReference type="RefSeq" id="WP_378056488.1">
    <property type="nucleotide sequence ID" value="NZ_JBHSIS010000006.1"/>
</dbReference>
<dbReference type="PANTHER" id="PTHR33361:SF2">
    <property type="entry name" value="DUF885 DOMAIN-CONTAINING PROTEIN"/>
    <property type="match status" value="1"/>
</dbReference>
<dbReference type="Pfam" id="PF05960">
    <property type="entry name" value="DUF885"/>
    <property type="match status" value="1"/>
</dbReference>
<accession>A0ABV9S162</accession>
<sequence>MTNTVTQLADELLQLVFHADPMYASILGVPGHGRTLADRSATAQDDLRTRAQDIAARMTAVDPAGLSTDDAVTRAMVIHHADQMIDEIDTRQVEFTISDLFVAPAAELIMTLPMVPLSTPEARDDYLARLRAVPAYLETVAARHRDGVAAGRVPVERTVRNAIAHLDRYLADPANDPLARQEVPADFAAAREEVLATVVRPAFAAYRQALTDEFLPHGRPDDKVGVCWLPGGDELYRTLARIHTTTDRTPDDLHQTGLDVIERLTEEYAEVGARVFGTSDRAEIFQRMTTDPAMRWRDAEELLSSAREAVARAEAAAPGWFGRLASQQCKIEPVPPADAPGAPAAYYLWPSMDGQRPGIYFANTDRAEERDRFVSEVMAFHEAVPGHHFQIQLAQELTHLPMFRRVVNPTAYAEGWGLYTERLAEEMGLYSSDVYRLGMLAMDSMRAGRLVVDTGMHALGWSRARAVDYLRENTPMSNLDIGNEIDRYIAYPGQALSYMVGRLEIQRLRGVAEQALGDRFDIREFHDVVLGNGSLPLAVLADVVTAWATVSLP</sequence>